<gene>
    <name evidence="2" type="ORF">FJY86_04700</name>
</gene>
<keyword evidence="1" id="KW-1133">Transmembrane helix</keyword>
<sequence>MAWQKNNQTRVKWIALAFVLFAFKWLLKVMDMFVSTGAFFPDHAENVMELISLALIAYAIFAPKKEK</sequence>
<accession>A0A8T4C8Q9</accession>
<dbReference type="EMBL" id="VGJJ01000059">
    <property type="protein sequence ID" value="MBM3282604.1"/>
    <property type="molecule type" value="Genomic_DNA"/>
</dbReference>
<name>A0A8T4C8Q9_9ARCH</name>
<evidence type="ECO:0000256" key="1">
    <source>
        <dbReference type="SAM" id="Phobius"/>
    </source>
</evidence>
<evidence type="ECO:0000313" key="2">
    <source>
        <dbReference type="EMBL" id="MBM3282604.1"/>
    </source>
</evidence>
<dbReference type="AlphaFoldDB" id="A0A8T4C8Q9"/>
<reference evidence="2" key="1">
    <citation type="submission" date="2019-03" db="EMBL/GenBank/DDBJ databases">
        <title>Lake Tanganyika Metagenome-Assembled Genomes (MAGs).</title>
        <authorList>
            <person name="Tran P."/>
        </authorList>
    </citation>
    <scope>NUCLEOTIDE SEQUENCE</scope>
    <source>
        <strain evidence="2">M_DeepCast_50m_m2_156</strain>
    </source>
</reference>
<proteinExistence type="predicted"/>
<evidence type="ECO:0000313" key="3">
    <source>
        <dbReference type="Proteomes" id="UP000774699"/>
    </source>
</evidence>
<keyword evidence="1" id="KW-0472">Membrane</keyword>
<organism evidence="2 3">
    <name type="scientific">Candidatus Iainarchaeum sp</name>
    <dbReference type="NCBI Taxonomy" id="3101447"/>
    <lineage>
        <taxon>Archaea</taxon>
        <taxon>Candidatus Iainarchaeota</taxon>
        <taxon>Candidatus Iainarchaeia</taxon>
        <taxon>Candidatus Iainarchaeales</taxon>
        <taxon>Candidatus Iainarchaeaceae</taxon>
        <taxon>Candidatus Iainarchaeum</taxon>
    </lineage>
</organism>
<feature type="transmembrane region" description="Helical" evidence="1">
    <location>
        <begin position="12"/>
        <end position="27"/>
    </location>
</feature>
<protein>
    <submittedName>
        <fullName evidence="2">Uncharacterized protein</fullName>
    </submittedName>
</protein>
<dbReference type="Proteomes" id="UP000774699">
    <property type="component" value="Unassembled WGS sequence"/>
</dbReference>
<feature type="transmembrane region" description="Helical" evidence="1">
    <location>
        <begin position="47"/>
        <end position="63"/>
    </location>
</feature>
<comment type="caution">
    <text evidence="2">The sequence shown here is derived from an EMBL/GenBank/DDBJ whole genome shotgun (WGS) entry which is preliminary data.</text>
</comment>
<keyword evidence="1" id="KW-0812">Transmembrane</keyword>